<dbReference type="Gene3D" id="1.25.40.20">
    <property type="entry name" value="Ankyrin repeat-containing domain"/>
    <property type="match status" value="1"/>
</dbReference>
<dbReference type="InterPro" id="IPR056884">
    <property type="entry name" value="NPHP3-like_N"/>
</dbReference>
<feature type="repeat" description="ANK" evidence="2">
    <location>
        <begin position="741"/>
        <end position="773"/>
    </location>
</feature>
<dbReference type="Pfam" id="PF24883">
    <property type="entry name" value="NPHP3_N"/>
    <property type="match status" value="1"/>
</dbReference>
<protein>
    <recommendedName>
        <fullName evidence="3">Nephrocystin 3-like N-terminal domain-containing protein</fullName>
    </recommendedName>
</protein>
<dbReference type="Gene3D" id="3.40.50.300">
    <property type="entry name" value="P-loop containing nucleotide triphosphate hydrolases"/>
    <property type="match status" value="1"/>
</dbReference>
<evidence type="ECO:0000259" key="3">
    <source>
        <dbReference type="Pfam" id="PF24883"/>
    </source>
</evidence>
<dbReference type="InterPro" id="IPR027417">
    <property type="entry name" value="P-loop_NTPase"/>
</dbReference>
<proteinExistence type="predicted"/>
<evidence type="ECO:0000313" key="5">
    <source>
        <dbReference type="Proteomes" id="UP000462212"/>
    </source>
</evidence>
<dbReference type="PROSITE" id="PS50088">
    <property type="entry name" value="ANK_REPEAT"/>
    <property type="match status" value="1"/>
</dbReference>
<sequence length="791" mass="88598">MDGLSAAASVVALVQISGQIYNLCQTYYSGVKSAREDIRRLRNEVTSLQDVLNGVADLADSPASAKLAVLDLLNQPGGLVQQCRTELAGLITKLVDGQGDGTMKSLGLRALKWPFTKKDVDATVSIVGRQKALFHLALTTDITTLTVAIDQGITQLRLDFAASRVDDQRDKIIKWLSCTDPSFNHLAACKKHQPMTGEWFTKGSIMKEWMETQNSLLWLYGIPRDLMLTIYSGMWEDYLEYWKSAAYYGAFSSTIIEQMKLHCDKPDFALAYFYFDFSDSEKQKLSNLLSSLLAQLCSKAACLPEQMTEWYKKCGHNQHSASVKELSDALSMMMSEFDDQVFLVIDALDEFARIGERGELLTLLEDIHSWSLPKVHLIVTSRPEPDINAVLMPLSKLEAISIQGSQVQSDISLHIRSQLAEDPKLKKWPSEVKEDIEKALSARAGGMFRWVFCQLEALKKCRKRNILLETLDDTYARILSQIDKNDKMEARRALLWLAFSERPLRIEELAEAAVVDPESDPPFSPENRLLNPHGDILEILGSLVTIFVKPAQRGLDDDESDDSDLDGWDYDKYGPGYSDEYEQTEIKLAHFSVKDYLVSTRIQAPKTAIFSATPVEGNSFIARSCLLYIFHYTESCTKYTRFILPVDSDSFPLLLYACRLWYNHAKAVPASNRMSVDLIAFRLLVSNTASIDLLGNGLPFLRFSHMLRPTALNIASQLNLEGVVRMLLEWKADINAAHDSSGATALQIAAEEGHEGVVRLLLEHNANIEAKVRFGATLLFCAATRGQETVV</sequence>
<dbReference type="SMART" id="SM00248">
    <property type="entry name" value="ANK"/>
    <property type="match status" value="2"/>
</dbReference>
<keyword evidence="2" id="KW-0040">ANK repeat</keyword>
<dbReference type="InterPro" id="IPR002110">
    <property type="entry name" value="Ankyrin_rpt"/>
</dbReference>
<name>A0A8H8U6G0_9HELO</name>
<evidence type="ECO:0000313" key="4">
    <source>
        <dbReference type="EMBL" id="TVY35584.1"/>
    </source>
</evidence>
<dbReference type="Proteomes" id="UP000462212">
    <property type="component" value="Unassembled WGS sequence"/>
</dbReference>
<dbReference type="OrthoDB" id="1577640at2759"/>
<dbReference type="SUPFAM" id="SSF48403">
    <property type="entry name" value="Ankyrin repeat"/>
    <property type="match status" value="1"/>
</dbReference>
<keyword evidence="1" id="KW-0677">Repeat</keyword>
<dbReference type="Pfam" id="PF12796">
    <property type="entry name" value="Ank_2"/>
    <property type="match status" value="1"/>
</dbReference>
<evidence type="ECO:0000256" key="1">
    <source>
        <dbReference type="ARBA" id="ARBA00022737"/>
    </source>
</evidence>
<dbReference type="EMBL" id="QGMJ01000509">
    <property type="protein sequence ID" value="TVY35584.1"/>
    <property type="molecule type" value="Genomic_DNA"/>
</dbReference>
<dbReference type="PROSITE" id="PS50297">
    <property type="entry name" value="ANK_REP_REGION"/>
    <property type="match status" value="1"/>
</dbReference>
<dbReference type="InterPro" id="IPR036770">
    <property type="entry name" value="Ankyrin_rpt-contain_sf"/>
</dbReference>
<feature type="domain" description="Nephrocystin 3-like N-terminal" evidence="3">
    <location>
        <begin position="252"/>
        <end position="382"/>
    </location>
</feature>
<evidence type="ECO:0000256" key="2">
    <source>
        <dbReference type="PROSITE-ProRule" id="PRU00023"/>
    </source>
</evidence>
<accession>A0A8H8U6G0</accession>
<dbReference type="AlphaFoldDB" id="A0A8H8U6G0"/>
<dbReference type="PANTHER" id="PTHR10039">
    <property type="entry name" value="AMELOGENIN"/>
    <property type="match status" value="1"/>
</dbReference>
<dbReference type="PANTHER" id="PTHR10039:SF16">
    <property type="entry name" value="GPI INOSITOL-DEACYLASE"/>
    <property type="match status" value="1"/>
</dbReference>
<keyword evidence="5" id="KW-1185">Reference proteome</keyword>
<comment type="caution">
    <text evidence="4">The sequence shown here is derived from an EMBL/GenBank/DDBJ whole genome shotgun (WGS) entry which is preliminary data.</text>
</comment>
<gene>
    <name evidence="4" type="ORF">LSUB1_G005613</name>
</gene>
<reference evidence="4 5" key="1">
    <citation type="submission" date="2018-05" db="EMBL/GenBank/DDBJ databases">
        <title>Genome sequencing and assembly of the regulated plant pathogen Lachnellula willkommii and related sister species for the development of diagnostic species identification markers.</title>
        <authorList>
            <person name="Giroux E."/>
            <person name="Bilodeau G."/>
        </authorList>
    </citation>
    <scope>NUCLEOTIDE SEQUENCE [LARGE SCALE GENOMIC DNA]</scope>
    <source>
        <strain evidence="4 5">CBS 197.66</strain>
    </source>
</reference>
<organism evidence="4 5">
    <name type="scientific">Lachnellula subtilissima</name>
    <dbReference type="NCBI Taxonomy" id="602034"/>
    <lineage>
        <taxon>Eukaryota</taxon>
        <taxon>Fungi</taxon>
        <taxon>Dikarya</taxon>
        <taxon>Ascomycota</taxon>
        <taxon>Pezizomycotina</taxon>
        <taxon>Leotiomycetes</taxon>
        <taxon>Helotiales</taxon>
        <taxon>Lachnaceae</taxon>
        <taxon>Lachnellula</taxon>
    </lineage>
</organism>